<name>K2G262_9BACT</name>
<dbReference type="Gene3D" id="1.10.730.10">
    <property type="entry name" value="Isoleucyl-tRNA Synthetase, Domain 1"/>
    <property type="match status" value="1"/>
</dbReference>
<evidence type="ECO:0000259" key="8">
    <source>
        <dbReference type="Pfam" id="PF00133"/>
    </source>
</evidence>
<comment type="similarity">
    <text evidence="7">Belongs to the class-I aminoacyl-tRNA synthetase family.</text>
</comment>
<dbReference type="AlphaFoldDB" id="K2G262"/>
<dbReference type="PRINTS" id="PR01041">
    <property type="entry name" value="TRNASYNTHMET"/>
</dbReference>
<protein>
    <recommendedName>
        <fullName evidence="1">methionine--tRNA ligase</fullName>
        <ecNumber evidence="1">6.1.1.10</ecNumber>
    </recommendedName>
</protein>
<dbReference type="GO" id="GO:0005524">
    <property type="term" value="F:ATP binding"/>
    <property type="evidence" value="ECO:0007669"/>
    <property type="project" value="UniProtKB-KW"/>
</dbReference>
<feature type="domain" description="Methionyl/Leucyl tRNA synthetase" evidence="9">
    <location>
        <begin position="136"/>
        <end position="358"/>
    </location>
</feature>
<dbReference type="SUPFAM" id="SSF47323">
    <property type="entry name" value="Anticodon-binding domain of a subclass of class I aminoacyl-tRNA synthetases"/>
    <property type="match status" value="1"/>
</dbReference>
<comment type="caution">
    <text evidence="10">The sequence shown here is derived from an EMBL/GenBank/DDBJ whole genome shotgun (WGS) entry which is preliminary data.</text>
</comment>
<evidence type="ECO:0000256" key="6">
    <source>
        <dbReference type="ARBA" id="ARBA00023146"/>
    </source>
</evidence>
<dbReference type="Pfam" id="PF09334">
    <property type="entry name" value="tRNA-synt_1g"/>
    <property type="match status" value="1"/>
</dbReference>
<evidence type="ECO:0000256" key="2">
    <source>
        <dbReference type="ARBA" id="ARBA00022598"/>
    </source>
</evidence>
<dbReference type="InterPro" id="IPR023457">
    <property type="entry name" value="Met-tRNA_synth_2"/>
</dbReference>
<keyword evidence="2 7" id="KW-0436">Ligase</keyword>
<dbReference type="InterPro" id="IPR002300">
    <property type="entry name" value="aa-tRNA-synth_Ia"/>
</dbReference>
<keyword evidence="4 7" id="KW-0067">ATP-binding</keyword>
<dbReference type="GO" id="GO:0004825">
    <property type="term" value="F:methionine-tRNA ligase activity"/>
    <property type="evidence" value="ECO:0007669"/>
    <property type="project" value="UniProtKB-EC"/>
</dbReference>
<dbReference type="EC" id="6.1.1.10" evidence="1"/>
<dbReference type="InterPro" id="IPR015413">
    <property type="entry name" value="Methionyl/Leucyl_tRNA_Synth"/>
</dbReference>
<evidence type="ECO:0000313" key="10">
    <source>
        <dbReference type="EMBL" id="EKE29303.1"/>
    </source>
</evidence>
<dbReference type="Gene3D" id="2.170.220.10">
    <property type="match status" value="1"/>
</dbReference>
<dbReference type="PANTHER" id="PTHR43326:SF1">
    <property type="entry name" value="METHIONINE--TRNA LIGASE, MITOCHONDRIAL"/>
    <property type="match status" value="1"/>
</dbReference>
<evidence type="ECO:0000256" key="5">
    <source>
        <dbReference type="ARBA" id="ARBA00022917"/>
    </source>
</evidence>
<dbReference type="GO" id="GO:0006431">
    <property type="term" value="P:methionyl-tRNA aminoacylation"/>
    <property type="evidence" value="ECO:0007669"/>
    <property type="project" value="InterPro"/>
</dbReference>
<feature type="domain" description="Aminoacyl-tRNA synthetase class Ia" evidence="8">
    <location>
        <begin position="3"/>
        <end position="52"/>
    </location>
</feature>
<dbReference type="Gene3D" id="3.40.50.620">
    <property type="entry name" value="HUPs"/>
    <property type="match status" value="1"/>
</dbReference>
<dbReference type="InterPro" id="IPR009080">
    <property type="entry name" value="tRNAsynth_Ia_anticodon-bd"/>
</dbReference>
<evidence type="ECO:0000256" key="7">
    <source>
        <dbReference type="RuleBase" id="RU363039"/>
    </source>
</evidence>
<sequence length="518" mass="62476">MTKKTFFVTTPIYYTNAIPHIWNAYASLISDVIARYKRISGFDVKFSTGVDENSQKALIKAQELWMEIMDFLDDLAVKHKEIWDWLDITYTDFIRTTDEKHHKFVKEILKKTYEAGYIYKWYYEWLYCIWCESFKKPEELNEKWCCPDHLTKPDVIKEENYFFSLSKFQKQLEEYYGKNPNFTIPNHRFAEMKTFLDKWLEDFSISRNKKLFWIPLPFDENQVTYVWYDALLNYLTVCQGWDERFWPADLHVVWKEIARFHVIYWPAMLLAAWYSIDELPKNIMVTWFLTIDWQKISKSLWNAIDPVAFSQKHSRDMMLLYLLSATTIWQDWDFSEEQAILMFNAKLANTLGNLVNRVVVLSLKLEEGELKWKFDNKEVEKRHPEIKFSEIDEELSILKSDYIACMDSYDLKWALDKVFAFLNNLNTYMNATSPWEMFSDIDGKRWEIRDILYTVAECLRVTGLFLFPFFEEKMTEMFLKLWLADYPESLKDWELPQLIDKAEAFVIKEKWNPLYPRI</sequence>
<dbReference type="SUPFAM" id="SSF52374">
    <property type="entry name" value="Nucleotidylyl transferase"/>
    <property type="match status" value="1"/>
</dbReference>
<dbReference type="InterPro" id="IPR014729">
    <property type="entry name" value="Rossmann-like_a/b/a_fold"/>
</dbReference>
<evidence type="ECO:0000256" key="1">
    <source>
        <dbReference type="ARBA" id="ARBA00012838"/>
    </source>
</evidence>
<dbReference type="PANTHER" id="PTHR43326">
    <property type="entry name" value="METHIONYL-TRNA SYNTHETASE"/>
    <property type="match status" value="1"/>
</dbReference>
<evidence type="ECO:0000256" key="4">
    <source>
        <dbReference type="ARBA" id="ARBA00022840"/>
    </source>
</evidence>
<keyword evidence="5 7" id="KW-0648">Protein biosynthesis</keyword>
<dbReference type="Pfam" id="PF00133">
    <property type="entry name" value="tRNA-synt_1"/>
    <property type="match status" value="1"/>
</dbReference>
<evidence type="ECO:0000259" key="9">
    <source>
        <dbReference type="Pfam" id="PF09334"/>
    </source>
</evidence>
<keyword evidence="6 7" id="KW-0030">Aminoacyl-tRNA synthetase</keyword>
<gene>
    <name evidence="10" type="ORF">ACD_2C00193G0024</name>
</gene>
<dbReference type="EMBL" id="AMFJ01000193">
    <property type="protein sequence ID" value="EKE29303.1"/>
    <property type="molecule type" value="Genomic_DNA"/>
</dbReference>
<accession>K2G262</accession>
<organism evidence="10">
    <name type="scientific">uncultured bacterium</name>
    <name type="common">gcode 4</name>
    <dbReference type="NCBI Taxonomy" id="1234023"/>
    <lineage>
        <taxon>Bacteria</taxon>
        <taxon>environmental samples</taxon>
    </lineage>
</organism>
<keyword evidence="3 7" id="KW-0547">Nucleotide-binding</keyword>
<dbReference type="InterPro" id="IPR033911">
    <property type="entry name" value="MetRS_core"/>
</dbReference>
<proteinExistence type="inferred from homology"/>
<evidence type="ECO:0000256" key="3">
    <source>
        <dbReference type="ARBA" id="ARBA00022741"/>
    </source>
</evidence>
<reference evidence="10" key="1">
    <citation type="journal article" date="2012" name="Science">
        <title>Fermentation, hydrogen, and sulfur metabolism in multiple uncultivated bacterial phyla.</title>
        <authorList>
            <person name="Wrighton K.C."/>
            <person name="Thomas B.C."/>
            <person name="Sharon I."/>
            <person name="Miller C.S."/>
            <person name="Castelle C.J."/>
            <person name="VerBerkmoes N.C."/>
            <person name="Wilkins M.J."/>
            <person name="Hettich R.L."/>
            <person name="Lipton M.S."/>
            <person name="Williams K.H."/>
            <person name="Long P.E."/>
            <person name="Banfield J.F."/>
        </authorList>
    </citation>
    <scope>NUCLEOTIDE SEQUENCE [LARGE SCALE GENOMIC DNA]</scope>
</reference>